<organism evidence="1 2">
    <name type="scientific">Coemansia furcata</name>
    <dbReference type="NCBI Taxonomy" id="417177"/>
    <lineage>
        <taxon>Eukaryota</taxon>
        <taxon>Fungi</taxon>
        <taxon>Fungi incertae sedis</taxon>
        <taxon>Zoopagomycota</taxon>
        <taxon>Kickxellomycotina</taxon>
        <taxon>Kickxellomycetes</taxon>
        <taxon>Kickxellales</taxon>
        <taxon>Kickxellaceae</taxon>
        <taxon>Coemansia</taxon>
    </lineage>
</organism>
<evidence type="ECO:0000313" key="1">
    <source>
        <dbReference type="EMBL" id="KAJ2812367.1"/>
    </source>
</evidence>
<name>A0ACC1LPD0_9FUNG</name>
<reference evidence="1" key="1">
    <citation type="submission" date="2022-07" db="EMBL/GenBank/DDBJ databases">
        <title>Phylogenomic reconstructions and comparative analyses of Kickxellomycotina fungi.</title>
        <authorList>
            <person name="Reynolds N.K."/>
            <person name="Stajich J.E."/>
            <person name="Barry K."/>
            <person name="Grigoriev I.V."/>
            <person name="Crous P."/>
            <person name="Smith M.E."/>
        </authorList>
    </citation>
    <scope>NUCLEOTIDE SEQUENCE</scope>
    <source>
        <strain evidence="1">CBS 102833</strain>
    </source>
</reference>
<dbReference type="EMBL" id="JANBUP010000238">
    <property type="protein sequence ID" value="KAJ2812367.1"/>
    <property type="molecule type" value="Genomic_DNA"/>
</dbReference>
<proteinExistence type="predicted"/>
<sequence length="755" mass="79157">MMPLTPNYYAALVEYYRLAALTDNQTSPPSQTLPQLIQDLNLADPVLAMSSGALSYATNPATMIDQDMSDLAIAAAAAAATVNQSEPSLSLTSVGARTPPAPPSMIPPTFASAEAAEGSEQHDQRDAHISLDHITNVEDCNSNAAKPDHTHVTLTADPLQQSASVTPEQLSLSAPAPDTVIAEADASTNADLASSLLLKPFAGVPSQTAAASQGLSNGTGSCISPLDMLIAALDPQKSQHLMSVDTPQPAVSLDQAVAIANNGCSSAGLPGADQFGALWSAVPGAAPAGYGGITWSDASSIHTATAGATRRASEAALLNGYQLGRPHHGGDNSPAFVRFDRTARKGSYPPGIKRPFSDFDHLLSAADMYAGTDQATSSVFSNAASAHIPTKHARHDSIIECSSGGYGDPAAFLPAEAAAAAAMAAANISYSTGAAFDPMNPTGGNGNILSLDAGMSMLPNGPPPMSQAQGMHMDVNTSADYHQHGHHHSRSLSFSRSDHGNPSQMLPSALHAMGGSPMVCAATNPADSYYYDGLAMDGSAASTGSGGFMVSSNPVPMIPGVTVSPKEQPRRLSVPDLSPPPTNDGGANDKARPRRQKVRFSDDMYTPMWVRNNGQQKEGFCDTCVPGKWLQLKNSAFWYHKQFFHGISSVSGRPFIRPMQVRHFDADIIEGLCHQCRQWVPIANAKRRNSVLWFRHAHKCHVYHKPKHDCETDDGSDAGSAGMSTAAAVAYMSSPHSQMADVGMSMTPHIADGSS</sequence>
<evidence type="ECO:0000313" key="2">
    <source>
        <dbReference type="Proteomes" id="UP001140096"/>
    </source>
</evidence>
<comment type="caution">
    <text evidence="1">The sequence shown here is derived from an EMBL/GenBank/DDBJ whole genome shotgun (WGS) entry which is preliminary data.</text>
</comment>
<keyword evidence="2" id="KW-1185">Reference proteome</keyword>
<accession>A0ACC1LPD0</accession>
<protein>
    <submittedName>
        <fullName evidence="1">Uncharacterized protein</fullName>
    </submittedName>
</protein>
<dbReference type="Proteomes" id="UP001140096">
    <property type="component" value="Unassembled WGS sequence"/>
</dbReference>
<gene>
    <name evidence="1" type="ORF">H4S07_001452</name>
</gene>